<feature type="compositionally biased region" description="Low complexity" evidence="1">
    <location>
        <begin position="49"/>
        <end position="58"/>
    </location>
</feature>
<evidence type="ECO:0000256" key="1">
    <source>
        <dbReference type="SAM" id="MobiDB-lite"/>
    </source>
</evidence>
<accession>A0ABR0A9M6</accession>
<gene>
    <name evidence="2" type="ORF">OUZ56_003750</name>
</gene>
<dbReference type="Proteomes" id="UP001234178">
    <property type="component" value="Unassembled WGS sequence"/>
</dbReference>
<sequence length="66" mass="8009">MCQSWLDRLLFFDWGAIRGETGGLLERYIPKERIFAYRNYRWLCRSRKNSSQSRKNSNAVRIESDY</sequence>
<comment type="caution">
    <text evidence="2">The sequence shown here is derived from an EMBL/GenBank/DDBJ whole genome shotgun (WGS) entry which is preliminary data.</text>
</comment>
<reference evidence="2 3" key="1">
    <citation type="journal article" date="2023" name="Nucleic Acids Res.">
        <title>The hologenome of Daphnia magna reveals possible DNA methylation and microbiome-mediated evolution of the host genome.</title>
        <authorList>
            <person name="Chaturvedi A."/>
            <person name="Li X."/>
            <person name="Dhandapani V."/>
            <person name="Marshall H."/>
            <person name="Kissane S."/>
            <person name="Cuenca-Cambronero M."/>
            <person name="Asole G."/>
            <person name="Calvet F."/>
            <person name="Ruiz-Romero M."/>
            <person name="Marangio P."/>
            <person name="Guigo R."/>
            <person name="Rago D."/>
            <person name="Mirbahai L."/>
            <person name="Eastwood N."/>
            <person name="Colbourne J.K."/>
            <person name="Zhou J."/>
            <person name="Mallon E."/>
            <person name="Orsini L."/>
        </authorList>
    </citation>
    <scope>NUCLEOTIDE SEQUENCE [LARGE SCALE GENOMIC DNA]</scope>
    <source>
        <strain evidence="2">LRV0_1</strain>
    </source>
</reference>
<feature type="region of interest" description="Disordered" evidence="1">
    <location>
        <begin position="47"/>
        <end position="66"/>
    </location>
</feature>
<dbReference type="EMBL" id="JAOYFB010000036">
    <property type="protein sequence ID" value="KAK4021842.1"/>
    <property type="molecule type" value="Genomic_DNA"/>
</dbReference>
<proteinExistence type="predicted"/>
<keyword evidence="3" id="KW-1185">Reference proteome</keyword>
<evidence type="ECO:0000313" key="3">
    <source>
        <dbReference type="Proteomes" id="UP001234178"/>
    </source>
</evidence>
<protein>
    <submittedName>
        <fullName evidence="2">Uncharacterized protein</fullName>
    </submittedName>
</protein>
<name>A0ABR0A9M6_9CRUS</name>
<organism evidence="2 3">
    <name type="scientific">Daphnia magna</name>
    <dbReference type="NCBI Taxonomy" id="35525"/>
    <lineage>
        <taxon>Eukaryota</taxon>
        <taxon>Metazoa</taxon>
        <taxon>Ecdysozoa</taxon>
        <taxon>Arthropoda</taxon>
        <taxon>Crustacea</taxon>
        <taxon>Branchiopoda</taxon>
        <taxon>Diplostraca</taxon>
        <taxon>Cladocera</taxon>
        <taxon>Anomopoda</taxon>
        <taxon>Daphniidae</taxon>
        <taxon>Daphnia</taxon>
    </lineage>
</organism>
<evidence type="ECO:0000313" key="2">
    <source>
        <dbReference type="EMBL" id="KAK4021842.1"/>
    </source>
</evidence>